<proteinExistence type="predicted"/>
<gene>
    <name evidence="7" type="ORF">IAC53_00725</name>
</gene>
<feature type="transmembrane region" description="Helical" evidence="6">
    <location>
        <begin position="12"/>
        <end position="31"/>
    </location>
</feature>
<feature type="transmembrane region" description="Helical" evidence="6">
    <location>
        <begin position="314"/>
        <end position="336"/>
    </location>
</feature>
<evidence type="ECO:0000256" key="2">
    <source>
        <dbReference type="ARBA" id="ARBA00022475"/>
    </source>
</evidence>
<dbReference type="PANTHER" id="PTHR30250:SF26">
    <property type="entry name" value="PSMA PROTEIN"/>
    <property type="match status" value="1"/>
</dbReference>
<feature type="transmembrane region" description="Helical" evidence="6">
    <location>
        <begin position="129"/>
        <end position="150"/>
    </location>
</feature>
<feature type="transmembrane region" description="Helical" evidence="6">
    <location>
        <begin position="471"/>
        <end position="492"/>
    </location>
</feature>
<feature type="transmembrane region" description="Helical" evidence="6">
    <location>
        <begin position="186"/>
        <end position="204"/>
    </location>
</feature>
<feature type="transmembrane region" description="Helical" evidence="6">
    <location>
        <begin position="380"/>
        <end position="400"/>
    </location>
</feature>
<dbReference type="InterPro" id="IPR002797">
    <property type="entry name" value="Polysacc_synth"/>
</dbReference>
<dbReference type="AlphaFoldDB" id="A0A9D1IFL0"/>
<evidence type="ECO:0000256" key="4">
    <source>
        <dbReference type="ARBA" id="ARBA00022989"/>
    </source>
</evidence>
<evidence type="ECO:0000256" key="1">
    <source>
        <dbReference type="ARBA" id="ARBA00004651"/>
    </source>
</evidence>
<evidence type="ECO:0000256" key="3">
    <source>
        <dbReference type="ARBA" id="ARBA00022692"/>
    </source>
</evidence>
<sequence length="511" mass="57031">MNGSKQIKLGALFSYFAIAFNMLAGLLYTPWMISQIGQSSYGLYTLATSLITMFVMDFGMSAAVTRFVSKYNAEGEQQKVNDFLGVVYKLYLVIDVVIFLVLVVVYFFIDSVYTQLTSEELEVFKVLYVIVGLFSVISFPFTNLNGILNAHEKFVELKGCDLFHKVFIIAAMVVCLLLGYGVYALVLVNAVAGLLTIAIKLFLIRRNTKVRVNFRYFDKGLLREIFGFSLWTTVGSLAQRLIFNITPSIIAAVSATGSVGVAVFGLASTIEGYVYTFATAINGMFMPRIARIVHDGKREEELMPLMIRIGRIQCMIIGLLVVGFIAVGKSFIVDIWNKADFVDSYLCAVLLIIPSFFYLPMQIANTTLIVENKVKLQAGVFVVMGVTNIVFSLGLSHYFGALGASLSIFIAYMVRTILMGVIYQRVLKLDMARFAKRTFGALSPYLFLTLLVGLLAEYINPITNRYLRFGVNGLLIVTVFAALMLLFGMNAYEKELLFGTVKKAWHKLVRR</sequence>
<feature type="transmembrane region" description="Helical" evidence="6">
    <location>
        <begin position="342"/>
        <end position="359"/>
    </location>
</feature>
<dbReference type="Proteomes" id="UP000824071">
    <property type="component" value="Unassembled WGS sequence"/>
</dbReference>
<name>A0A9D1IFL0_9FIRM</name>
<feature type="transmembrane region" description="Helical" evidence="6">
    <location>
        <begin position="86"/>
        <end position="109"/>
    </location>
</feature>
<comment type="caution">
    <text evidence="7">The sequence shown here is derived from an EMBL/GenBank/DDBJ whole genome shotgun (WGS) entry which is preliminary data.</text>
</comment>
<organism evidence="7 8">
    <name type="scientific">Candidatus Fimenecus excrementigallinarum</name>
    <dbReference type="NCBI Taxonomy" id="2840816"/>
    <lineage>
        <taxon>Bacteria</taxon>
        <taxon>Bacillati</taxon>
        <taxon>Bacillota</taxon>
        <taxon>Clostridia</taxon>
        <taxon>Candidatus Fimenecus</taxon>
    </lineage>
</organism>
<feature type="transmembrane region" description="Helical" evidence="6">
    <location>
        <begin position="43"/>
        <end position="65"/>
    </location>
</feature>
<comment type="subcellular location">
    <subcellularLocation>
        <location evidence="1">Cell membrane</location>
        <topology evidence="1">Multi-pass membrane protein</topology>
    </subcellularLocation>
</comment>
<evidence type="ECO:0000313" key="8">
    <source>
        <dbReference type="Proteomes" id="UP000824071"/>
    </source>
</evidence>
<dbReference type="InterPro" id="IPR050833">
    <property type="entry name" value="Poly_Biosynth_Transport"/>
</dbReference>
<protein>
    <submittedName>
        <fullName evidence="7">Oligosaccharide flippase family protein</fullName>
    </submittedName>
</protein>
<keyword evidence="4 6" id="KW-1133">Transmembrane helix</keyword>
<accession>A0A9D1IFL0</accession>
<feature type="transmembrane region" description="Helical" evidence="6">
    <location>
        <begin position="406"/>
        <end position="427"/>
    </location>
</feature>
<keyword evidence="2" id="KW-1003">Cell membrane</keyword>
<evidence type="ECO:0000313" key="7">
    <source>
        <dbReference type="EMBL" id="HIU35119.1"/>
    </source>
</evidence>
<evidence type="ECO:0000256" key="6">
    <source>
        <dbReference type="SAM" id="Phobius"/>
    </source>
</evidence>
<reference evidence="7" key="2">
    <citation type="journal article" date="2021" name="PeerJ">
        <title>Extensive microbial diversity within the chicken gut microbiome revealed by metagenomics and culture.</title>
        <authorList>
            <person name="Gilroy R."/>
            <person name="Ravi A."/>
            <person name="Getino M."/>
            <person name="Pursley I."/>
            <person name="Horton D.L."/>
            <person name="Alikhan N.F."/>
            <person name="Baker D."/>
            <person name="Gharbi K."/>
            <person name="Hall N."/>
            <person name="Watson M."/>
            <person name="Adriaenssens E.M."/>
            <person name="Foster-Nyarko E."/>
            <person name="Jarju S."/>
            <person name="Secka A."/>
            <person name="Antonio M."/>
            <person name="Oren A."/>
            <person name="Chaudhuri R.R."/>
            <person name="La Ragione R."/>
            <person name="Hildebrand F."/>
            <person name="Pallen M.J."/>
        </authorList>
    </citation>
    <scope>NUCLEOTIDE SEQUENCE</scope>
    <source>
        <strain evidence="7">ChiGjej1B1-19959</strain>
    </source>
</reference>
<keyword evidence="5 6" id="KW-0472">Membrane</keyword>
<reference evidence="7" key="1">
    <citation type="submission" date="2020-10" db="EMBL/GenBank/DDBJ databases">
        <authorList>
            <person name="Gilroy R."/>
        </authorList>
    </citation>
    <scope>NUCLEOTIDE SEQUENCE</scope>
    <source>
        <strain evidence="7">ChiGjej1B1-19959</strain>
    </source>
</reference>
<feature type="transmembrane region" description="Helical" evidence="6">
    <location>
        <begin position="162"/>
        <end position="180"/>
    </location>
</feature>
<evidence type="ECO:0000256" key="5">
    <source>
        <dbReference type="ARBA" id="ARBA00023136"/>
    </source>
</evidence>
<dbReference type="PANTHER" id="PTHR30250">
    <property type="entry name" value="PST FAMILY PREDICTED COLANIC ACID TRANSPORTER"/>
    <property type="match status" value="1"/>
</dbReference>
<dbReference type="EMBL" id="DVMW01000006">
    <property type="protein sequence ID" value="HIU35119.1"/>
    <property type="molecule type" value="Genomic_DNA"/>
</dbReference>
<feature type="transmembrane region" description="Helical" evidence="6">
    <location>
        <begin position="439"/>
        <end position="459"/>
    </location>
</feature>
<dbReference type="Pfam" id="PF01943">
    <property type="entry name" value="Polysacc_synt"/>
    <property type="match status" value="1"/>
</dbReference>
<keyword evidence="3 6" id="KW-0812">Transmembrane</keyword>
<dbReference type="GO" id="GO:0005886">
    <property type="term" value="C:plasma membrane"/>
    <property type="evidence" value="ECO:0007669"/>
    <property type="project" value="UniProtKB-SubCell"/>
</dbReference>